<keyword evidence="3 5" id="KW-1133">Transmembrane helix</keyword>
<dbReference type="EMBL" id="CP051774">
    <property type="protein sequence ID" value="QJE98564.1"/>
    <property type="molecule type" value="Genomic_DNA"/>
</dbReference>
<dbReference type="Gene3D" id="1.20.1250.20">
    <property type="entry name" value="MFS general substrate transporter like domains"/>
    <property type="match status" value="2"/>
</dbReference>
<feature type="transmembrane region" description="Helical" evidence="5">
    <location>
        <begin position="20"/>
        <end position="40"/>
    </location>
</feature>
<gene>
    <name evidence="7" type="ORF">HHL09_23200</name>
</gene>
<keyword evidence="2 5" id="KW-0812">Transmembrane</keyword>
<dbReference type="KEGG" id="luo:HHL09_23200"/>
<evidence type="ECO:0000256" key="5">
    <source>
        <dbReference type="SAM" id="Phobius"/>
    </source>
</evidence>
<evidence type="ECO:0000256" key="4">
    <source>
        <dbReference type="ARBA" id="ARBA00023136"/>
    </source>
</evidence>
<evidence type="ECO:0000313" key="8">
    <source>
        <dbReference type="Proteomes" id="UP000501812"/>
    </source>
</evidence>
<dbReference type="PANTHER" id="PTHR23514">
    <property type="entry name" value="BYPASS OF STOP CODON PROTEIN 6"/>
    <property type="match status" value="1"/>
</dbReference>
<dbReference type="InterPro" id="IPR051788">
    <property type="entry name" value="MFS_Transporter"/>
</dbReference>
<feature type="transmembrane region" description="Helical" evidence="5">
    <location>
        <begin position="84"/>
        <end position="102"/>
    </location>
</feature>
<dbReference type="Proteomes" id="UP000501812">
    <property type="component" value="Chromosome"/>
</dbReference>
<comment type="subcellular location">
    <subcellularLocation>
        <location evidence="1">Membrane</location>
        <topology evidence="1">Multi-pass membrane protein</topology>
    </subcellularLocation>
</comment>
<feature type="transmembrane region" description="Helical" evidence="5">
    <location>
        <begin position="331"/>
        <end position="353"/>
    </location>
</feature>
<dbReference type="GO" id="GO:0016020">
    <property type="term" value="C:membrane"/>
    <property type="evidence" value="ECO:0007669"/>
    <property type="project" value="UniProtKB-SubCell"/>
</dbReference>
<keyword evidence="4 5" id="KW-0472">Membrane</keyword>
<feature type="transmembrane region" description="Helical" evidence="5">
    <location>
        <begin position="171"/>
        <end position="189"/>
    </location>
</feature>
<dbReference type="InterPro" id="IPR020846">
    <property type="entry name" value="MFS_dom"/>
</dbReference>
<protein>
    <submittedName>
        <fullName evidence="7">MFS transporter</fullName>
    </submittedName>
</protein>
<evidence type="ECO:0000256" key="2">
    <source>
        <dbReference type="ARBA" id="ARBA00022692"/>
    </source>
</evidence>
<dbReference type="RefSeq" id="WP_169457051.1">
    <property type="nucleotide sequence ID" value="NZ_CP051774.1"/>
</dbReference>
<dbReference type="PANTHER" id="PTHR23514:SF13">
    <property type="entry name" value="INNER MEMBRANE PROTEIN YBJJ"/>
    <property type="match status" value="1"/>
</dbReference>
<dbReference type="InterPro" id="IPR011701">
    <property type="entry name" value="MFS"/>
</dbReference>
<feature type="transmembrane region" description="Helical" evidence="5">
    <location>
        <begin position="359"/>
        <end position="379"/>
    </location>
</feature>
<dbReference type="InterPro" id="IPR036259">
    <property type="entry name" value="MFS_trans_sf"/>
</dbReference>
<dbReference type="AlphaFoldDB" id="A0A858RPX3"/>
<accession>A0A858RPX3</accession>
<name>A0A858RPX3_9BACT</name>
<feature type="transmembrane region" description="Helical" evidence="5">
    <location>
        <begin position="210"/>
        <end position="233"/>
    </location>
</feature>
<evidence type="ECO:0000256" key="3">
    <source>
        <dbReference type="ARBA" id="ARBA00022989"/>
    </source>
</evidence>
<organism evidence="7 8">
    <name type="scientific">Luteolibacter luteus</name>
    <dbReference type="NCBI Taxonomy" id="2728835"/>
    <lineage>
        <taxon>Bacteria</taxon>
        <taxon>Pseudomonadati</taxon>
        <taxon>Verrucomicrobiota</taxon>
        <taxon>Verrucomicrobiia</taxon>
        <taxon>Verrucomicrobiales</taxon>
        <taxon>Verrucomicrobiaceae</taxon>
        <taxon>Luteolibacter</taxon>
    </lineage>
</organism>
<feature type="transmembrane region" description="Helical" evidence="5">
    <location>
        <begin position="245"/>
        <end position="265"/>
    </location>
</feature>
<feature type="transmembrane region" description="Helical" evidence="5">
    <location>
        <begin position="305"/>
        <end position="324"/>
    </location>
</feature>
<feature type="domain" description="Major facilitator superfamily (MFS) profile" evidence="6">
    <location>
        <begin position="18"/>
        <end position="385"/>
    </location>
</feature>
<dbReference type="GO" id="GO:0022857">
    <property type="term" value="F:transmembrane transporter activity"/>
    <property type="evidence" value="ECO:0007669"/>
    <property type="project" value="InterPro"/>
</dbReference>
<feature type="transmembrane region" description="Helical" evidence="5">
    <location>
        <begin position="147"/>
        <end position="165"/>
    </location>
</feature>
<feature type="transmembrane region" description="Helical" evidence="5">
    <location>
        <begin position="52"/>
        <end position="72"/>
    </location>
</feature>
<feature type="transmembrane region" description="Helical" evidence="5">
    <location>
        <begin position="108"/>
        <end position="126"/>
    </location>
</feature>
<dbReference type="PROSITE" id="PS50850">
    <property type="entry name" value="MFS"/>
    <property type="match status" value="1"/>
</dbReference>
<evidence type="ECO:0000256" key="1">
    <source>
        <dbReference type="ARBA" id="ARBA00004141"/>
    </source>
</evidence>
<dbReference type="SUPFAM" id="SSF103473">
    <property type="entry name" value="MFS general substrate transporter"/>
    <property type="match status" value="1"/>
</dbReference>
<dbReference type="Pfam" id="PF07690">
    <property type="entry name" value="MFS_1"/>
    <property type="match status" value="1"/>
</dbReference>
<feature type="transmembrane region" description="Helical" evidence="5">
    <location>
        <begin position="277"/>
        <end position="299"/>
    </location>
</feature>
<keyword evidence="8" id="KW-1185">Reference proteome</keyword>
<dbReference type="CDD" id="cd17393">
    <property type="entry name" value="MFS_MosC_like"/>
    <property type="match status" value="1"/>
</dbReference>
<evidence type="ECO:0000259" key="6">
    <source>
        <dbReference type="PROSITE" id="PS50850"/>
    </source>
</evidence>
<reference evidence="7 8" key="1">
    <citation type="submission" date="2020-04" db="EMBL/GenBank/DDBJ databases">
        <title>Luteolibacter sp. G-1-1-1 isolated from soil.</title>
        <authorList>
            <person name="Dahal R.H."/>
        </authorList>
    </citation>
    <scope>NUCLEOTIDE SEQUENCE [LARGE SCALE GENOMIC DNA]</scope>
    <source>
        <strain evidence="7 8">G-1-1-1</strain>
    </source>
</reference>
<proteinExistence type="predicted"/>
<evidence type="ECO:0000313" key="7">
    <source>
        <dbReference type="EMBL" id="QJE98564.1"/>
    </source>
</evidence>
<sequence>MNSVLSDPEKVAPLGSSTTLATRLSFLIPGVGIACWAPLVPYAKEQIQLDEARLGLLLLFLGAGSVMAMPLAGGVAAKVGSRPVIAVASLVIAAVLPLLAIASSEGELAAALFFLGASLGAVDVAANIHGIEVERRAGRPMMSNFHGFYSFGGLAGSAVMTALLSAGVRPFVATVAVSVILLASLGLVVPSLLKIRSSNDTPFFVRPRGIVLLMGMLTFIVFLIEGALLDWSAVILKENRGVEEARAGIGFVIFSLAMTVTRFAGDQVIARFGGKKVLLGGSLLASAGLGLVVLAPWTWLATGGFLVVGFGAATLVPVLFSAAGRQKVMPVDLAISALSIMGYAGVLAGPAAIGLVAKYLSLPGAFGLLALMILTVARFSRLGSS</sequence>